<gene>
    <name evidence="2" type="ORF">C9E89_019220</name>
</gene>
<comment type="caution">
    <text evidence="2">The sequence shown here is derived from an EMBL/GenBank/DDBJ whole genome shotgun (WGS) entry which is preliminary data.</text>
</comment>
<reference evidence="2 3" key="1">
    <citation type="submission" date="2018-08" db="EMBL/GenBank/DDBJ databases">
        <title>The draft genome of Acinetobacter sichuanensis strain WCHAc060041.</title>
        <authorList>
            <person name="Qin J."/>
            <person name="Feng Y."/>
            <person name="Zong Z."/>
        </authorList>
    </citation>
    <scope>NUCLEOTIDE SEQUENCE [LARGE SCALE GENOMIC DNA]</scope>
    <source>
        <strain evidence="2 3">WCHAc060041</strain>
    </source>
</reference>
<name>A0A371YKR1_9GAMM</name>
<keyword evidence="1" id="KW-0812">Transmembrane</keyword>
<keyword evidence="1" id="KW-0472">Membrane</keyword>
<evidence type="ECO:0000256" key="1">
    <source>
        <dbReference type="SAM" id="Phobius"/>
    </source>
</evidence>
<dbReference type="AlphaFoldDB" id="A0A371YKR1"/>
<dbReference type="Proteomes" id="UP000240957">
    <property type="component" value="Unassembled WGS sequence"/>
</dbReference>
<accession>A0A371YKR1</accession>
<dbReference type="EMBL" id="PYIX02000050">
    <property type="protein sequence ID" value="RFC81914.1"/>
    <property type="molecule type" value="Genomic_DNA"/>
</dbReference>
<proteinExistence type="predicted"/>
<feature type="transmembrane region" description="Helical" evidence="1">
    <location>
        <begin position="55"/>
        <end position="88"/>
    </location>
</feature>
<feature type="transmembrane region" description="Helical" evidence="1">
    <location>
        <begin position="30"/>
        <end position="49"/>
    </location>
</feature>
<sequence>MIKNLTIIFVLDIFYIGIILFLNKIGISTFANVAIMSFILGICCYYLLNGWLYKILTFISISIIFIFLHDLFMLQVMASCYFLAITLFQFKLNRLYKLHIQ</sequence>
<organism evidence="2 3">
    <name type="scientific">Acinetobacter sichuanensis</name>
    <dbReference type="NCBI Taxonomy" id="2136183"/>
    <lineage>
        <taxon>Bacteria</taxon>
        <taxon>Pseudomonadati</taxon>
        <taxon>Pseudomonadota</taxon>
        <taxon>Gammaproteobacteria</taxon>
        <taxon>Moraxellales</taxon>
        <taxon>Moraxellaceae</taxon>
        <taxon>Acinetobacter</taxon>
    </lineage>
</organism>
<evidence type="ECO:0000313" key="2">
    <source>
        <dbReference type="EMBL" id="RFC81914.1"/>
    </source>
</evidence>
<feature type="transmembrane region" description="Helical" evidence="1">
    <location>
        <begin position="6"/>
        <end position="23"/>
    </location>
</feature>
<protein>
    <submittedName>
        <fullName evidence="2">Uncharacterized protein</fullName>
    </submittedName>
</protein>
<keyword evidence="1" id="KW-1133">Transmembrane helix</keyword>
<evidence type="ECO:0000313" key="3">
    <source>
        <dbReference type="Proteomes" id="UP000240957"/>
    </source>
</evidence>